<comment type="pathway">
    <text evidence="9">Metabolic intermediate biosynthesis; (R)-mevalonate biosynthesis; (R)-mevalonate from acetyl-CoA: step 3/3.</text>
</comment>
<dbReference type="GO" id="GO:0004420">
    <property type="term" value="F:hydroxymethylglutaryl-CoA reductase (NADPH) activity"/>
    <property type="evidence" value="ECO:0007669"/>
    <property type="project" value="UniProtKB-EC"/>
</dbReference>
<dbReference type="UniPathway" id="UPA00058">
    <property type="reaction ID" value="UER00103"/>
</dbReference>
<dbReference type="InterPro" id="IPR002202">
    <property type="entry name" value="HMG_CoA_Rdtase"/>
</dbReference>
<evidence type="ECO:0000259" key="11">
    <source>
        <dbReference type="PROSITE" id="PS50156"/>
    </source>
</evidence>
<feature type="region of interest" description="Disordered" evidence="10">
    <location>
        <begin position="1123"/>
        <end position="1152"/>
    </location>
</feature>
<proteinExistence type="inferred from homology"/>
<feature type="transmembrane region" description="Helical" evidence="9">
    <location>
        <begin position="405"/>
        <end position="426"/>
    </location>
</feature>
<dbReference type="FunFam" id="3.30.70.420:FF:000001">
    <property type="entry name" value="3-hydroxy-3-methylglutaryl coenzyme A reductase"/>
    <property type="match status" value="1"/>
</dbReference>
<comment type="catalytic activity">
    <reaction evidence="9">
        <text>(R)-mevalonate + 2 NADP(+) + CoA = (3S)-3-hydroxy-3-methylglutaryl-CoA + 2 NADPH + 2 H(+)</text>
        <dbReference type="Rhea" id="RHEA:15989"/>
        <dbReference type="ChEBI" id="CHEBI:15378"/>
        <dbReference type="ChEBI" id="CHEBI:36464"/>
        <dbReference type="ChEBI" id="CHEBI:43074"/>
        <dbReference type="ChEBI" id="CHEBI:57287"/>
        <dbReference type="ChEBI" id="CHEBI:57783"/>
        <dbReference type="ChEBI" id="CHEBI:58349"/>
        <dbReference type="EC" id="1.1.1.34"/>
    </reaction>
</comment>
<evidence type="ECO:0000256" key="8">
    <source>
        <dbReference type="ARBA" id="ARBA00023136"/>
    </source>
</evidence>
<dbReference type="SUPFAM" id="SSF56542">
    <property type="entry name" value="Substrate-binding domain of HMG-CoA reductase"/>
    <property type="match status" value="1"/>
</dbReference>
<keyword evidence="6 9" id="KW-1133">Transmembrane helix</keyword>
<gene>
    <name evidence="12" type="ORF">BCR42DRAFT_480480</name>
</gene>
<feature type="compositionally biased region" description="Polar residues" evidence="10">
    <location>
        <begin position="641"/>
        <end position="661"/>
    </location>
</feature>
<dbReference type="OrthoDB" id="310654at2759"/>
<feature type="transmembrane region" description="Helical" evidence="9">
    <location>
        <begin position="267"/>
        <end position="288"/>
    </location>
</feature>
<keyword evidence="13" id="KW-1185">Reference proteome</keyword>
<evidence type="ECO:0000256" key="9">
    <source>
        <dbReference type="RuleBase" id="RU361219"/>
    </source>
</evidence>
<dbReference type="GO" id="GO:0008299">
    <property type="term" value="P:isoprenoid biosynthetic process"/>
    <property type="evidence" value="ECO:0007669"/>
    <property type="project" value="InterPro"/>
</dbReference>
<dbReference type="GO" id="GO:0005789">
    <property type="term" value="C:endoplasmic reticulum membrane"/>
    <property type="evidence" value="ECO:0007669"/>
    <property type="project" value="UniProtKB-SubCell"/>
</dbReference>
<dbReference type="InterPro" id="IPR004554">
    <property type="entry name" value="HMG_CoA_Rdtase_eu_arc"/>
</dbReference>
<evidence type="ECO:0000256" key="10">
    <source>
        <dbReference type="SAM" id="MobiDB-lite"/>
    </source>
</evidence>
<dbReference type="EMBL" id="MCGE01000003">
    <property type="protein sequence ID" value="ORZ23134.1"/>
    <property type="molecule type" value="Genomic_DNA"/>
</dbReference>
<protein>
    <recommendedName>
        <fullName evidence="9">3-hydroxy-3-methylglutaryl coenzyme A reductase</fullName>
        <shortName evidence="9">HMG-CoA reductase</shortName>
        <ecNumber evidence="9">1.1.1.34</ecNumber>
    </recommendedName>
</protein>
<dbReference type="Gene3D" id="1.10.3270.10">
    <property type="entry name" value="HMGR, N-terminal domain"/>
    <property type="match status" value="1"/>
</dbReference>
<comment type="subcellular location">
    <subcellularLocation>
        <location evidence="1 9">Endoplasmic reticulum membrane</location>
        <topology evidence="1 9">Multi-pass membrane protein</topology>
    </subcellularLocation>
</comment>
<dbReference type="InterPro" id="IPR023074">
    <property type="entry name" value="HMG_CoA_Rdtase_cat_sf"/>
</dbReference>
<keyword evidence="3 9" id="KW-0812">Transmembrane</keyword>
<dbReference type="FunFam" id="3.90.770.10:FF:000001">
    <property type="entry name" value="3-hydroxy-3-methylglutaryl coenzyme A reductase"/>
    <property type="match status" value="1"/>
</dbReference>
<dbReference type="PROSITE" id="PS00318">
    <property type="entry name" value="HMG_COA_REDUCTASE_2"/>
    <property type="match status" value="1"/>
</dbReference>
<dbReference type="PROSITE" id="PS00066">
    <property type="entry name" value="HMG_COA_REDUCTASE_1"/>
    <property type="match status" value="1"/>
</dbReference>
<keyword evidence="7 9" id="KW-0560">Oxidoreductase</keyword>
<dbReference type="PANTHER" id="PTHR10572:SF24">
    <property type="entry name" value="3-HYDROXY-3-METHYLGLUTARYL-COENZYME A REDUCTASE"/>
    <property type="match status" value="1"/>
</dbReference>
<dbReference type="STRING" id="90262.A0A1X2IVR1"/>
<dbReference type="NCBIfam" id="TIGR00533">
    <property type="entry name" value="HMG_CoA_R_NADP"/>
    <property type="match status" value="1"/>
</dbReference>
<evidence type="ECO:0000256" key="2">
    <source>
        <dbReference type="ARBA" id="ARBA00007661"/>
    </source>
</evidence>
<reference evidence="12 13" key="1">
    <citation type="submission" date="2016-07" db="EMBL/GenBank/DDBJ databases">
        <title>Pervasive Adenine N6-methylation of Active Genes in Fungi.</title>
        <authorList>
            <consortium name="DOE Joint Genome Institute"/>
            <person name="Mondo S.J."/>
            <person name="Dannebaum R.O."/>
            <person name="Kuo R.C."/>
            <person name="Labutti K."/>
            <person name="Haridas S."/>
            <person name="Kuo A."/>
            <person name="Salamov A."/>
            <person name="Ahrendt S.R."/>
            <person name="Lipzen A."/>
            <person name="Sullivan W."/>
            <person name="Andreopoulos W.B."/>
            <person name="Clum A."/>
            <person name="Lindquist E."/>
            <person name="Daum C."/>
            <person name="Ramamoorthy G.K."/>
            <person name="Gryganskyi A."/>
            <person name="Culley D."/>
            <person name="Magnuson J.K."/>
            <person name="James T.Y."/>
            <person name="O'Malley M.A."/>
            <person name="Stajich J.E."/>
            <person name="Spatafora J.W."/>
            <person name="Visel A."/>
            <person name="Grigoriev I.V."/>
        </authorList>
    </citation>
    <scope>NUCLEOTIDE SEQUENCE [LARGE SCALE GENOMIC DNA]</scope>
    <source>
        <strain evidence="12 13">NRRL 1336</strain>
    </source>
</reference>
<dbReference type="Gene3D" id="3.90.770.10">
    <property type="entry name" value="3-hydroxy-3-methylglutaryl-coenzyme A Reductase, Chain A, domain 2"/>
    <property type="match status" value="1"/>
</dbReference>
<evidence type="ECO:0000256" key="3">
    <source>
        <dbReference type="ARBA" id="ARBA00022692"/>
    </source>
</evidence>
<comment type="caution">
    <text evidence="12">The sequence shown here is derived from an EMBL/GenBank/DDBJ whole genome shotgun (WGS) entry which is preliminary data.</text>
</comment>
<dbReference type="AlphaFoldDB" id="A0A1X2IVR1"/>
<dbReference type="InterPro" id="IPR009023">
    <property type="entry name" value="HMG_CoA_Rdtase_NAD(P)-bd_sf"/>
</dbReference>
<dbReference type="Pfam" id="PF00368">
    <property type="entry name" value="HMG-CoA_red"/>
    <property type="match status" value="1"/>
</dbReference>
<evidence type="ECO:0000256" key="5">
    <source>
        <dbReference type="ARBA" id="ARBA00022857"/>
    </source>
</evidence>
<dbReference type="Pfam" id="PF12349">
    <property type="entry name" value="Sterol-sensing"/>
    <property type="match status" value="1"/>
</dbReference>
<dbReference type="SUPFAM" id="SSF55035">
    <property type="entry name" value="NAD-binding domain of HMG-CoA reductase"/>
    <property type="match status" value="1"/>
</dbReference>
<dbReference type="PANTHER" id="PTHR10572">
    <property type="entry name" value="3-HYDROXY-3-METHYLGLUTARYL-COENZYME A REDUCTASE"/>
    <property type="match status" value="1"/>
</dbReference>
<feature type="compositionally biased region" description="Low complexity" evidence="10">
    <location>
        <begin position="1132"/>
        <end position="1144"/>
    </location>
</feature>
<feature type="compositionally biased region" description="Low complexity" evidence="10">
    <location>
        <begin position="453"/>
        <end position="469"/>
    </location>
</feature>
<keyword evidence="4 9" id="KW-0256">Endoplasmic reticulum</keyword>
<dbReference type="InterPro" id="IPR009029">
    <property type="entry name" value="HMG_CoA_Rdtase_sub-bd_dom_sf"/>
</dbReference>
<dbReference type="CDD" id="cd00643">
    <property type="entry name" value="HMG-CoA_reductase_classI"/>
    <property type="match status" value="1"/>
</dbReference>
<dbReference type="InterPro" id="IPR023076">
    <property type="entry name" value="HMG_CoA_Rdtase_CS"/>
</dbReference>
<accession>A0A1X2IVR1</accession>
<evidence type="ECO:0000256" key="4">
    <source>
        <dbReference type="ARBA" id="ARBA00022824"/>
    </source>
</evidence>
<evidence type="ECO:0000313" key="12">
    <source>
        <dbReference type="EMBL" id="ORZ23134.1"/>
    </source>
</evidence>
<sequence length="1193" mass="128954">MSLLSRRPGGSRSYSAFLGKGIHKVSKVAARHPIEMIVVILMAASFAYFYLFNLARTSELFIGTATTTTRLSPAIVYSIDGQPFQSLPLDAATTDDSLFSSSPVKINIKQIIVSDPQQQHRDDVLVNSAAIQKFQHLIENDIYVPDTSAKQFKYQHDLCYKEQPQSIVTTDDGADASTSTCMSVKPVLLQQSNDLLLSYVFNTSSAFRKNLADVWEHKVATLPSTDLVSSINASGAHDNVLVWLFILSRNIVFHLKDLIHVADNVDIIVVLVGYVMAFSTIISLYVNMRSMGSRYTLATAVIVNGMFSFMLGFLTVHMLGVDVHATILAEALPFLVVTIGFERHYKLTKSVLQASKKSSISKQDIRQTVLNAVDAVALPLSRDCCIEITVLCLGAKSGIGGLREFCLLSAILLAFDLFFMFTWYTAVLALKLELGRIREISSTSAESTKWDKSATTTPTSPTSTNSSAMPTKTRLIGRTMVKAFSNNDVVTSNSSNKSDDPIIGRIKLLLIVGFVVMHLFNICSTFESGPQVDITHTGISEVLDQVLDQYKRTALSDAATLPTLIVEVSPPLIFHVVKSGWNIVPNAIAEPLASLFGIYDVYIQHPVISKWLTVALFVSLFLNTYLFNVAKQPKQLIEPSSSLSATTKPHQLSATAPSDIQPTEPIINKKQSRLRKSKHQHHQQSTEIRSLETCVSLMQTPDELLDEEVIRLVQAGKMAPYALEKTLGDLERAVGIRRALISRASVTKTLEHSALPLENYHYDKVMGACCENVIGYMPLPVGIAGPMNIDDVHVHIPMATTEGCLVASTARGCKAINAGGGASTVVTADGMTRGPCVEFPTVIRAAECKRWIEQEGNAMLTDAFNSTSRFARLRKMKVALAGKLVFIRFSTTTGDAMGMNMISKGCEKALGVLSETFGDMQIISLSGNYCTDKKPAAINWIEGRGKSVVAEAVIPGPIVEKVLKTTVAALVELNISKNLIGSALAGSVGGFNAHAANILTAIYLATGQDPAQNVESSNCITLMKAVNDNQDLHISCTMPCIEVGTIGGGTILPPQQSMLDMLGVRGPHPTEPGKNAQRLARIICAAVMAGELSLCAALAAGHLVKAHMAHNRGNAATTTIASQQQNTVPVTPSASPIAQPSSPATQDKKVASKYPSIGVGDLEHRYQKDLMHFHHSSPPLGVQLALGHVGRGS</sequence>
<dbReference type="FunFam" id="1.10.3270.10:FF:000001">
    <property type="entry name" value="3-hydroxy-3-methylglutaryl coenzyme A reductase"/>
    <property type="match status" value="1"/>
</dbReference>
<dbReference type="PRINTS" id="PR00071">
    <property type="entry name" value="HMGCOARDTASE"/>
</dbReference>
<keyword evidence="8 9" id="KW-0472">Membrane</keyword>
<feature type="transmembrane region" description="Helical" evidence="9">
    <location>
        <begin position="34"/>
        <end position="52"/>
    </location>
</feature>
<dbReference type="GO" id="GO:0006696">
    <property type="term" value="P:ergosterol biosynthetic process"/>
    <property type="evidence" value="ECO:0007669"/>
    <property type="project" value="TreeGrafter"/>
</dbReference>
<evidence type="ECO:0000313" key="13">
    <source>
        <dbReference type="Proteomes" id="UP000193560"/>
    </source>
</evidence>
<dbReference type="InterPro" id="IPR023282">
    <property type="entry name" value="HMG_CoA_Rdtase_N"/>
</dbReference>
<comment type="similarity">
    <text evidence="2 9">Belongs to the HMG-CoA reductase family.</text>
</comment>
<evidence type="ECO:0000256" key="1">
    <source>
        <dbReference type="ARBA" id="ARBA00004477"/>
    </source>
</evidence>
<dbReference type="PROSITE" id="PS01192">
    <property type="entry name" value="HMG_COA_REDUCTASE_3"/>
    <property type="match status" value="1"/>
</dbReference>
<feature type="region of interest" description="Disordered" evidence="10">
    <location>
        <begin position="641"/>
        <end position="665"/>
    </location>
</feature>
<feature type="region of interest" description="Disordered" evidence="10">
    <location>
        <begin position="448"/>
        <end position="469"/>
    </location>
</feature>
<evidence type="ECO:0000256" key="7">
    <source>
        <dbReference type="ARBA" id="ARBA00023002"/>
    </source>
</evidence>
<dbReference type="PROSITE" id="PS50065">
    <property type="entry name" value="HMG_COA_REDUCTASE_4"/>
    <property type="match status" value="1"/>
</dbReference>
<name>A0A1X2IVR1_9FUNG</name>
<dbReference type="InterPro" id="IPR000731">
    <property type="entry name" value="SSD"/>
</dbReference>
<feature type="domain" description="SSD" evidence="11">
    <location>
        <begin position="266"/>
        <end position="430"/>
    </location>
</feature>
<dbReference type="EC" id="1.1.1.34" evidence="9"/>
<organism evidence="12 13">
    <name type="scientific">Absidia repens</name>
    <dbReference type="NCBI Taxonomy" id="90262"/>
    <lineage>
        <taxon>Eukaryota</taxon>
        <taxon>Fungi</taxon>
        <taxon>Fungi incertae sedis</taxon>
        <taxon>Mucoromycota</taxon>
        <taxon>Mucoromycotina</taxon>
        <taxon>Mucoromycetes</taxon>
        <taxon>Mucorales</taxon>
        <taxon>Cunninghamellaceae</taxon>
        <taxon>Absidia</taxon>
    </lineage>
</organism>
<keyword evidence="5 9" id="KW-0521">NADP</keyword>
<evidence type="ECO:0000256" key="6">
    <source>
        <dbReference type="ARBA" id="ARBA00022989"/>
    </source>
</evidence>
<dbReference type="GO" id="GO:0005778">
    <property type="term" value="C:peroxisomal membrane"/>
    <property type="evidence" value="ECO:0007669"/>
    <property type="project" value="TreeGrafter"/>
</dbReference>
<feature type="transmembrane region" description="Helical" evidence="9">
    <location>
        <begin position="295"/>
        <end position="317"/>
    </location>
</feature>
<feature type="transmembrane region" description="Helical" evidence="9">
    <location>
        <begin position="323"/>
        <end position="341"/>
    </location>
</feature>
<dbReference type="PROSITE" id="PS50156">
    <property type="entry name" value="SSD"/>
    <property type="match status" value="1"/>
</dbReference>
<dbReference type="Gene3D" id="3.30.70.420">
    <property type="entry name" value="Hydroxymethylglutaryl-CoA reductase, class I/II, NAD/NADP-binding domain"/>
    <property type="match status" value="1"/>
</dbReference>
<dbReference type="GO" id="GO:0015936">
    <property type="term" value="P:coenzyme A metabolic process"/>
    <property type="evidence" value="ECO:0007669"/>
    <property type="project" value="InterPro"/>
</dbReference>
<dbReference type="Proteomes" id="UP000193560">
    <property type="component" value="Unassembled WGS sequence"/>
</dbReference>
<dbReference type="InterPro" id="IPR053958">
    <property type="entry name" value="HMGCR/SNAP/NPC1-like_SSD"/>
</dbReference>